<dbReference type="GO" id="GO:0005975">
    <property type="term" value="P:carbohydrate metabolic process"/>
    <property type="evidence" value="ECO:0007669"/>
    <property type="project" value="InterPro"/>
</dbReference>
<comment type="caution">
    <text evidence="3">The sequence shown here is derived from an EMBL/GenBank/DDBJ whole genome shotgun (WGS) entry which is preliminary data.</text>
</comment>
<accession>A0A939BGC4</accession>
<dbReference type="PANTHER" id="PTHR10587">
    <property type="entry name" value="GLYCOSYL TRANSFERASE-RELATED"/>
    <property type="match status" value="1"/>
</dbReference>
<sequence>MIPRKQLLSLLKIPLLLAAAFFAGHTAAQVTDFVTAGEAAASAEGNWGLGFREEGQPPAGNAAPGELAEYDAHYLGDTGKKTIYLTFDAGYENGNTAPILDALKKHHAPAAFFVVGTFIRDHPELIRRMEKEGHTVGNHTSTHPDMSRISTLESFRGELEGVEDAYREVTGKEMTRFYRPPRGIYSIQNLKMARELGYHTFFWSLAYVDWKQDAQPTEEEAFDKLLGRIHPGAIVLLHSTSSTNARILDKLLEKWEEMGYAFGSLEELTRKTARAGTA</sequence>
<feature type="chain" id="PRO_5037923111" evidence="1">
    <location>
        <begin position="29"/>
        <end position="278"/>
    </location>
</feature>
<dbReference type="Gene3D" id="3.20.20.370">
    <property type="entry name" value="Glycoside hydrolase/deacetylase"/>
    <property type="match status" value="1"/>
</dbReference>
<dbReference type="GO" id="GO:0016810">
    <property type="term" value="F:hydrolase activity, acting on carbon-nitrogen (but not peptide) bonds"/>
    <property type="evidence" value="ECO:0007669"/>
    <property type="project" value="InterPro"/>
</dbReference>
<proteinExistence type="predicted"/>
<protein>
    <submittedName>
        <fullName evidence="3">Polysaccharide deacetylase family protein</fullName>
    </submittedName>
</protein>
<name>A0A939BGC4_9CLOT</name>
<reference evidence="3" key="1">
    <citation type="submission" date="2020-08" db="EMBL/GenBank/DDBJ databases">
        <authorList>
            <person name="Cejkova D."/>
            <person name="Kubasova T."/>
            <person name="Jahodarova E."/>
            <person name="Rychlik I."/>
        </authorList>
    </citation>
    <scope>NUCLEOTIDE SEQUENCE</scope>
    <source>
        <strain evidence="3">An582</strain>
    </source>
</reference>
<evidence type="ECO:0000313" key="4">
    <source>
        <dbReference type="Proteomes" id="UP000705508"/>
    </source>
</evidence>
<feature type="signal peptide" evidence="1">
    <location>
        <begin position="1"/>
        <end position="28"/>
    </location>
</feature>
<reference evidence="3" key="2">
    <citation type="journal article" date="2021" name="Sci. Rep.">
        <title>The distribution of antibiotic resistance genes in chicken gut microbiota commensals.</title>
        <authorList>
            <person name="Juricova H."/>
            <person name="Matiasovicova J."/>
            <person name="Kubasova T."/>
            <person name="Cejkova D."/>
            <person name="Rychlik I."/>
        </authorList>
    </citation>
    <scope>NUCLEOTIDE SEQUENCE</scope>
    <source>
        <strain evidence="3">An582</strain>
    </source>
</reference>
<dbReference type="PROSITE" id="PS51677">
    <property type="entry name" value="NODB"/>
    <property type="match status" value="1"/>
</dbReference>
<dbReference type="Proteomes" id="UP000705508">
    <property type="component" value="Unassembled WGS sequence"/>
</dbReference>
<keyword evidence="1" id="KW-0732">Signal</keyword>
<dbReference type="PANTHER" id="PTHR10587:SF78">
    <property type="entry name" value="PEPTIDOGLYCAN-N-ACETYLMURAMIC ACID DEACETYLASE PDAA"/>
    <property type="match status" value="1"/>
</dbReference>
<evidence type="ECO:0000313" key="3">
    <source>
        <dbReference type="EMBL" id="MBM6948098.1"/>
    </source>
</evidence>
<feature type="domain" description="NodB homology" evidence="2">
    <location>
        <begin position="81"/>
        <end position="263"/>
    </location>
</feature>
<dbReference type="SUPFAM" id="SSF88713">
    <property type="entry name" value="Glycoside hydrolase/deacetylase"/>
    <property type="match status" value="1"/>
</dbReference>
<gene>
    <name evidence="3" type="ORF">H6A20_05395</name>
</gene>
<dbReference type="EMBL" id="JACJKS010000005">
    <property type="protein sequence ID" value="MBM6948098.1"/>
    <property type="molecule type" value="Genomic_DNA"/>
</dbReference>
<organism evidence="3 4">
    <name type="scientific">Mordavella massiliensis</name>
    <dbReference type="NCBI Taxonomy" id="1871024"/>
    <lineage>
        <taxon>Bacteria</taxon>
        <taxon>Bacillati</taxon>
        <taxon>Bacillota</taxon>
        <taxon>Clostridia</taxon>
        <taxon>Eubacteriales</taxon>
        <taxon>Clostridiaceae</taxon>
        <taxon>Mordavella</taxon>
    </lineage>
</organism>
<dbReference type="InterPro" id="IPR011330">
    <property type="entry name" value="Glyco_hydro/deAcase_b/a-brl"/>
</dbReference>
<evidence type="ECO:0000256" key="1">
    <source>
        <dbReference type="SAM" id="SignalP"/>
    </source>
</evidence>
<dbReference type="AlphaFoldDB" id="A0A939BGC4"/>
<dbReference type="GO" id="GO:0016020">
    <property type="term" value="C:membrane"/>
    <property type="evidence" value="ECO:0007669"/>
    <property type="project" value="TreeGrafter"/>
</dbReference>
<dbReference type="Pfam" id="PF01522">
    <property type="entry name" value="Polysacc_deac_1"/>
    <property type="match status" value="1"/>
</dbReference>
<dbReference type="InterPro" id="IPR002509">
    <property type="entry name" value="NODB_dom"/>
</dbReference>
<dbReference type="InterPro" id="IPR050248">
    <property type="entry name" value="Polysacc_deacetylase_ArnD"/>
</dbReference>
<dbReference type="RefSeq" id="WP_204906118.1">
    <property type="nucleotide sequence ID" value="NZ_JACJKS010000005.1"/>
</dbReference>
<evidence type="ECO:0000259" key="2">
    <source>
        <dbReference type="PROSITE" id="PS51677"/>
    </source>
</evidence>